<evidence type="ECO:0000256" key="7">
    <source>
        <dbReference type="ARBA" id="ARBA00037391"/>
    </source>
</evidence>
<dbReference type="PROSITE" id="PS00107">
    <property type="entry name" value="PROTEIN_KINASE_ATP"/>
    <property type="match status" value="1"/>
</dbReference>
<dbReference type="PROSITE" id="PS50011">
    <property type="entry name" value="PROTEIN_KINASE_DOM"/>
    <property type="match status" value="1"/>
</dbReference>
<name>A0A8B7TYW1_CASCN</name>
<dbReference type="PROSITE" id="PS00108">
    <property type="entry name" value="PROTEIN_KINASE_ST"/>
    <property type="match status" value="1"/>
</dbReference>
<dbReference type="GO" id="GO:0035556">
    <property type="term" value="P:intracellular signal transduction"/>
    <property type="evidence" value="ECO:0007669"/>
    <property type="project" value="TreeGrafter"/>
</dbReference>
<dbReference type="EC" id="2.7.11.1" evidence="1"/>
<dbReference type="GO" id="GO:0005737">
    <property type="term" value="C:cytoplasm"/>
    <property type="evidence" value="ECO:0007669"/>
    <property type="project" value="TreeGrafter"/>
</dbReference>
<protein>
    <recommendedName>
        <fullName evidence="1">non-specific serine/threonine protein kinase</fullName>
        <ecNumber evidence="1">2.7.11.1</ecNumber>
    </recommendedName>
</protein>
<dbReference type="SUPFAM" id="SSF56112">
    <property type="entry name" value="Protein kinase-like (PK-like)"/>
    <property type="match status" value="1"/>
</dbReference>
<dbReference type="GO" id="GO:0005524">
    <property type="term" value="F:ATP binding"/>
    <property type="evidence" value="ECO:0007669"/>
    <property type="project" value="UniProtKB-UniRule"/>
</dbReference>
<comment type="catalytic activity">
    <reaction evidence="10">
        <text>L-seryl-[protein] + ATP = O-phospho-L-seryl-[protein] + ADP + H(+)</text>
        <dbReference type="Rhea" id="RHEA:17989"/>
        <dbReference type="Rhea" id="RHEA-COMP:9863"/>
        <dbReference type="Rhea" id="RHEA-COMP:11604"/>
        <dbReference type="ChEBI" id="CHEBI:15378"/>
        <dbReference type="ChEBI" id="CHEBI:29999"/>
        <dbReference type="ChEBI" id="CHEBI:30616"/>
        <dbReference type="ChEBI" id="CHEBI:83421"/>
        <dbReference type="ChEBI" id="CHEBI:456216"/>
        <dbReference type="EC" id="2.7.11.1"/>
    </reaction>
</comment>
<dbReference type="OrthoDB" id="9396925at2759"/>
<dbReference type="FunFam" id="1.10.510.10:FF:000571">
    <property type="entry name" value="Maternal embryonic leucine zipper kinase"/>
    <property type="match status" value="1"/>
</dbReference>
<keyword evidence="2" id="KW-0723">Serine/threonine-protein kinase</keyword>
<keyword evidence="3" id="KW-0808">Transferase</keyword>
<evidence type="ECO:0000256" key="5">
    <source>
        <dbReference type="ARBA" id="ARBA00022777"/>
    </source>
</evidence>
<keyword evidence="6 11" id="KW-0067">ATP-binding</keyword>
<proteinExistence type="inferred from homology"/>
<dbReference type="Gene3D" id="1.10.510.10">
    <property type="entry name" value="Transferase(Phosphotransferase) domain 1"/>
    <property type="match status" value="1"/>
</dbReference>
<evidence type="ECO:0000256" key="1">
    <source>
        <dbReference type="ARBA" id="ARBA00012513"/>
    </source>
</evidence>
<gene>
    <name evidence="14" type="primary">LOC109679924</name>
</gene>
<evidence type="ECO:0000256" key="11">
    <source>
        <dbReference type="PROSITE-ProRule" id="PRU10141"/>
    </source>
</evidence>
<dbReference type="CDD" id="cd14003">
    <property type="entry name" value="STKc_AMPK-like"/>
    <property type="match status" value="1"/>
</dbReference>
<evidence type="ECO:0000256" key="2">
    <source>
        <dbReference type="ARBA" id="ARBA00022527"/>
    </source>
</evidence>
<sequence length="512" mass="56495">MSGDCPKGLTGLSVSTTKDVLTSHYQVTRNIGSGSFGHVHLACHRHTGTDVAVKVLKKGRYNSSIKTEVSILKTLQHPNIARLIEVKETVKGVYLILEYASQGNLLQYVVKRHHLQETKAREFFRQIASGLVYCHQQGVAHLDVKPDNLLLDSTYTIKICDFGMSTRFMAGEQLFEAAGALSNRAPEMFLSGKYQGPKADAWSLGVVLYFMTVGDFPFQGRDFKEIRKKILRAKYRLPRPVSADFKNILGKLLTRDSSQRPTVEEILEDAWLHQDSPSPLQALPACPNPNIVSAMVAIGYDRSSILQSLKNREINDTTAMYYLFEQQARQESDGSMELDPIQPAVAPCPSPVGLSTCPGPLRRRSSAPASLSSFSFLKWDLNLPQDDNSAKNGSTTVFLPTNPLFTLRRIPSTIRVPLNARMDPEGGTSSEHKCSPKNALAVGQPEDVIRGAARSRSRGWRWVPGRIVTTLLRLSCFLPCLKKCHQGVQEEDSGEQGDLTTALGGICPQGVD</sequence>
<evidence type="ECO:0000259" key="13">
    <source>
        <dbReference type="PROSITE" id="PS50030"/>
    </source>
</evidence>
<evidence type="ECO:0000256" key="4">
    <source>
        <dbReference type="ARBA" id="ARBA00022741"/>
    </source>
</evidence>
<dbReference type="InterPro" id="IPR000719">
    <property type="entry name" value="Prot_kinase_dom"/>
</dbReference>
<evidence type="ECO:0000259" key="12">
    <source>
        <dbReference type="PROSITE" id="PS50011"/>
    </source>
</evidence>
<evidence type="ECO:0000313" key="14">
    <source>
        <dbReference type="RefSeq" id="XP_020010560.1"/>
    </source>
</evidence>
<keyword evidence="5" id="KW-0418">Kinase</keyword>
<accession>A0A8B7TYW1</accession>
<dbReference type="GO" id="GO:0004674">
    <property type="term" value="F:protein serine/threonine kinase activity"/>
    <property type="evidence" value="ECO:0007669"/>
    <property type="project" value="UniProtKB-KW"/>
</dbReference>
<evidence type="ECO:0000256" key="8">
    <source>
        <dbReference type="ARBA" id="ARBA00038181"/>
    </source>
</evidence>
<dbReference type="InterPro" id="IPR008271">
    <property type="entry name" value="Ser/Thr_kinase_AS"/>
</dbReference>
<dbReference type="Pfam" id="PF00069">
    <property type="entry name" value="Pkinase"/>
    <property type="match status" value="1"/>
</dbReference>
<dbReference type="SMART" id="SM00220">
    <property type="entry name" value="S_TKc"/>
    <property type="match status" value="1"/>
</dbReference>
<dbReference type="PANTHER" id="PTHR24346:SF95">
    <property type="entry name" value="SPERM MOTILITY KINASE 3A"/>
    <property type="match status" value="1"/>
</dbReference>
<dbReference type="KEGG" id="ccan:109679924"/>
<dbReference type="AlphaFoldDB" id="A0A8B7TYW1"/>
<comment type="catalytic activity">
    <reaction evidence="9">
        <text>L-threonyl-[protein] + ATP = O-phospho-L-threonyl-[protein] + ADP + H(+)</text>
        <dbReference type="Rhea" id="RHEA:46608"/>
        <dbReference type="Rhea" id="RHEA-COMP:11060"/>
        <dbReference type="Rhea" id="RHEA-COMP:11605"/>
        <dbReference type="ChEBI" id="CHEBI:15378"/>
        <dbReference type="ChEBI" id="CHEBI:30013"/>
        <dbReference type="ChEBI" id="CHEBI:30616"/>
        <dbReference type="ChEBI" id="CHEBI:61977"/>
        <dbReference type="ChEBI" id="CHEBI:456216"/>
        <dbReference type="EC" id="2.7.11.1"/>
    </reaction>
</comment>
<dbReference type="RefSeq" id="XP_020010560.1">
    <property type="nucleotide sequence ID" value="XM_020154971.1"/>
</dbReference>
<dbReference type="InterPro" id="IPR011009">
    <property type="entry name" value="Kinase-like_dom_sf"/>
</dbReference>
<reference evidence="14" key="1">
    <citation type="submission" date="2025-08" db="UniProtKB">
        <authorList>
            <consortium name="RefSeq"/>
        </authorList>
    </citation>
    <scope>IDENTIFICATION</scope>
    <source>
        <tissue evidence="14">Leukocyte</tissue>
    </source>
</reference>
<feature type="domain" description="Protein kinase" evidence="12">
    <location>
        <begin position="25"/>
        <end position="272"/>
    </location>
</feature>
<comment type="function">
    <text evidence="7">May play a role in sperm motility, especially in the regulation of flagellar function.</text>
</comment>
<dbReference type="PANTHER" id="PTHR24346">
    <property type="entry name" value="MAP/MICROTUBULE AFFINITY-REGULATING KINASE"/>
    <property type="match status" value="1"/>
</dbReference>
<feature type="domain" description="UBA" evidence="13">
    <location>
        <begin position="286"/>
        <end position="326"/>
    </location>
</feature>
<evidence type="ECO:0000256" key="9">
    <source>
        <dbReference type="ARBA" id="ARBA00047899"/>
    </source>
</evidence>
<evidence type="ECO:0000256" key="3">
    <source>
        <dbReference type="ARBA" id="ARBA00022679"/>
    </source>
</evidence>
<evidence type="ECO:0000256" key="6">
    <source>
        <dbReference type="ARBA" id="ARBA00022840"/>
    </source>
</evidence>
<keyword evidence="4 11" id="KW-0547">Nucleotide-binding</keyword>
<organism evidence="14">
    <name type="scientific">Castor canadensis</name>
    <name type="common">American beaver</name>
    <dbReference type="NCBI Taxonomy" id="51338"/>
    <lineage>
        <taxon>Eukaryota</taxon>
        <taxon>Metazoa</taxon>
        <taxon>Chordata</taxon>
        <taxon>Craniata</taxon>
        <taxon>Vertebrata</taxon>
        <taxon>Euteleostomi</taxon>
        <taxon>Mammalia</taxon>
        <taxon>Eutheria</taxon>
        <taxon>Euarchontoglires</taxon>
        <taxon>Glires</taxon>
        <taxon>Rodentia</taxon>
        <taxon>Castorimorpha</taxon>
        <taxon>Castoridae</taxon>
        <taxon>Castor</taxon>
    </lineage>
</organism>
<dbReference type="InterPro" id="IPR015940">
    <property type="entry name" value="UBA"/>
</dbReference>
<dbReference type="FunFam" id="3.30.200.20:FF:000003">
    <property type="entry name" value="Non-specific serine/threonine protein kinase"/>
    <property type="match status" value="1"/>
</dbReference>
<dbReference type="InterPro" id="IPR017441">
    <property type="entry name" value="Protein_kinase_ATP_BS"/>
</dbReference>
<feature type="binding site" evidence="11">
    <location>
        <position position="54"/>
    </location>
    <ligand>
        <name>ATP</name>
        <dbReference type="ChEBI" id="CHEBI:30616"/>
    </ligand>
</feature>
<evidence type="ECO:0000256" key="10">
    <source>
        <dbReference type="ARBA" id="ARBA00048679"/>
    </source>
</evidence>
<dbReference type="PROSITE" id="PS50030">
    <property type="entry name" value="UBA"/>
    <property type="match status" value="1"/>
</dbReference>
<comment type="similarity">
    <text evidence="8">Belongs to the protein kinase superfamily. CAMK Ser/Thr protein kinase family. Smok subfamily.</text>
</comment>